<dbReference type="InterPro" id="IPR012337">
    <property type="entry name" value="RNaseH-like_sf"/>
</dbReference>
<dbReference type="SUPFAM" id="SSF53098">
    <property type="entry name" value="Ribonuclease H-like"/>
    <property type="match status" value="1"/>
</dbReference>
<keyword evidence="7" id="KW-0539">Nucleus</keyword>
<evidence type="ECO:0000256" key="3">
    <source>
        <dbReference type="ARBA" id="ARBA00022771"/>
    </source>
</evidence>
<dbReference type="PROSITE" id="PS50808">
    <property type="entry name" value="ZF_BED"/>
    <property type="match status" value="1"/>
</dbReference>
<dbReference type="InterPro" id="IPR052035">
    <property type="entry name" value="ZnF_BED_domain_contain"/>
</dbReference>
<evidence type="ECO:0000259" key="9">
    <source>
        <dbReference type="PROSITE" id="PS50808"/>
    </source>
</evidence>
<evidence type="ECO:0000313" key="10">
    <source>
        <dbReference type="EMBL" id="KAE8961888.1"/>
    </source>
</evidence>
<dbReference type="PANTHER" id="PTHR46481">
    <property type="entry name" value="ZINC FINGER BED DOMAIN-CONTAINING PROTEIN 4"/>
    <property type="match status" value="1"/>
</dbReference>
<dbReference type="InterPro" id="IPR007021">
    <property type="entry name" value="DUF659"/>
</dbReference>
<reference evidence="10 11" key="1">
    <citation type="submission" date="2018-09" db="EMBL/GenBank/DDBJ databases">
        <title>Genomic investigation of the strawberry pathogen Phytophthora fragariae indicates pathogenicity is determined by transcriptional variation in three key races.</title>
        <authorList>
            <person name="Adams T.M."/>
            <person name="Armitage A.D."/>
            <person name="Sobczyk M.K."/>
            <person name="Bates H.J."/>
            <person name="Dunwell J.M."/>
            <person name="Nellist C.F."/>
            <person name="Harrison R.J."/>
        </authorList>
    </citation>
    <scope>NUCLEOTIDE SEQUENCE [LARGE SCALE GENOMIC DNA]</scope>
    <source>
        <strain evidence="10 11">SCRP324</strain>
    </source>
</reference>
<dbReference type="GO" id="GO:0003677">
    <property type="term" value="F:DNA binding"/>
    <property type="evidence" value="ECO:0007669"/>
    <property type="project" value="InterPro"/>
</dbReference>
<protein>
    <recommendedName>
        <fullName evidence="9">BED-type domain-containing protein</fullName>
    </recommendedName>
</protein>
<name>A0A6A3GYT4_9STRA</name>
<dbReference type="GO" id="GO:0005634">
    <property type="term" value="C:nucleus"/>
    <property type="evidence" value="ECO:0007669"/>
    <property type="project" value="UniProtKB-SubCell"/>
</dbReference>
<dbReference type="PANTHER" id="PTHR46481:SF10">
    <property type="entry name" value="ZINC FINGER BED DOMAIN-CONTAINING PROTEIN 39"/>
    <property type="match status" value="1"/>
</dbReference>
<dbReference type="AlphaFoldDB" id="A0A6A3GYT4"/>
<dbReference type="InterPro" id="IPR003656">
    <property type="entry name" value="Znf_BED"/>
</dbReference>
<dbReference type="Pfam" id="PF04937">
    <property type="entry name" value="DUF659"/>
    <property type="match status" value="1"/>
</dbReference>
<sequence>MNTATIAPSSPTPAVDSATPVSVLTATPAVASAAPVSVLTVTSAMCPQRRGGRKRDPVWSDVVMFEDKTAVCSKCEVVIHELGYTHVERVRHHMTQRCPKRAKTVKISTLFPPALKGLADFHQALMGWAFQKGISFNALQDPAFLFAVQQLHPEATIPTDKAMRNVLLDEAYEMSVARIKQAANGKLVTFSTDAWTDVNGMSVINYVAICGAKTYYLESKYTGSISHDIAFIAADLKRVMVKYHFLDACAVVTDNTSVNKGAWEQLQRDFPRVFFHGCAAHVVHLMVKEICSSISWLGDLAVDGKAVVKIFKKRHQLNHELQEVLRRNELFLHEIVSRRAFLAQGTKEQKAKKRVIHDIVRSGSFVPNLERGQKLLEILTKFSRRFERNDTPTSDVYEMFLELPELIKGVGLTAAEKASFKRIVSDKFNFLYGDAHGVAYVLDPHFLGKEMDTETRVGVENLICNWHGSDSADDSSAELLSYFAVLIGLLKRRV</sequence>
<evidence type="ECO:0000313" key="11">
    <source>
        <dbReference type="Proteomes" id="UP000435112"/>
    </source>
</evidence>
<dbReference type="OrthoDB" id="8196486at2759"/>
<dbReference type="GO" id="GO:0008270">
    <property type="term" value="F:zinc ion binding"/>
    <property type="evidence" value="ECO:0007669"/>
    <property type="project" value="UniProtKB-KW"/>
</dbReference>
<evidence type="ECO:0000256" key="5">
    <source>
        <dbReference type="ARBA" id="ARBA00023015"/>
    </source>
</evidence>
<keyword evidence="4" id="KW-0862">Zinc</keyword>
<organism evidence="10 11">
    <name type="scientific">Phytophthora rubi</name>
    <dbReference type="NCBI Taxonomy" id="129364"/>
    <lineage>
        <taxon>Eukaryota</taxon>
        <taxon>Sar</taxon>
        <taxon>Stramenopiles</taxon>
        <taxon>Oomycota</taxon>
        <taxon>Peronosporomycetes</taxon>
        <taxon>Peronosporales</taxon>
        <taxon>Peronosporaceae</taxon>
        <taxon>Phytophthora</taxon>
    </lineage>
</organism>
<evidence type="ECO:0000256" key="8">
    <source>
        <dbReference type="PROSITE-ProRule" id="PRU00027"/>
    </source>
</evidence>
<gene>
    <name evidence="10" type="ORF">PR002_g29765</name>
</gene>
<evidence type="ECO:0000256" key="7">
    <source>
        <dbReference type="ARBA" id="ARBA00023242"/>
    </source>
</evidence>
<keyword evidence="3 8" id="KW-0863">Zinc-finger</keyword>
<keyword evidence="2" id="KW-0479">Metal-binding</keyword>
<proteinExistence type="predicted"/>
<keyword evidence="6" id="KW-0804">Transcription</keyword>
<feature type="domain" description="BED-type" evidence="9">
    <location>
        <begin position="53"/>
        <end position="105"/>
    </location>
</feature>
<comment type="subcellular location">
    <subcellularLocation>
        <location evidence="1">Nucleus</location>
    </subcellularLocation>
</comment>
<evidence type="ECO:0000256" key="6">
    <source>
        <dbReference type="ARBA" id="ARBA00023163"/>
    </source>
</evidence>
<evidence type="ECO:0000256" key="4">
    <source>
        <dbReference type="ARBA" id="ARBA00022833"/>
    </source>
</evidence>
<comment type="caution">
    <text evidence="10">The sequence shown here is derived from an EMBL/GenBank/DDBJ whole genome shotgun (WGS) entry which is preliminary data.</text>
</comment>
<dbReference type="Proteomes" id="UP000435112">
    <property type="component" value="Unassembled WGS sequence"/>
</dbReference>
<evidence type="ECO:0000256" key="2">
    <source>
        <dbReference type="ARBA" id="ARBA00022723"/>
    </source>
</evidence>
<keyword evidence="5" id="KW-0805">Transcription regulation</keyword>
<dbReference type="EMBL" id="QXFU01006143">
    <property type="protein sequence ID" value="KAE8961888.1"/>
    <property type="molecule type" value="Genomic_DNA"/>
</dbReference>
<accession>A0A6A3GYT4</accession>
<evidence type="ECO:0000256" key="1">
    <source>
        <dbReference type="ARBA" id="ARBA00004123"/>
    </source>
</evidence>